<gene>
    <name evidence="1" type="ORF">GYMLUDRAFT_924592</name>
</gene>
<protein>
    <submittedName>
        <fullName evidence="1">Uncharacterized protein</fullName>
    </submittedName>
</protein>
<keyword evidence="2" id="KW-1185">Reference proteome</keyword>
<name>A0A0D0BW40_9AGAR</name>
<dbReference type="AlphaFoldDB" id="A0A0D0BW40"/>
<accession>A0A0D0BW40</accession>
<sequence>MMILFPQLRQHTRRECDLSDFSIEVVLVGRLISNVIISCQDRIRYTHYLQFIRDARVPSPWAFQDGS</sequence>
<evidence type="ECO:0000313" key="1">
    <source>
        <dbReference type="EMBL" id="KIK53874.1"/>
    </source>
</evidence>
<dbReference type="EMBL" id="KN834823">
    <property type="protein sequence ID" value="KIK53874.1"/>
    <property type="molecule type" value="Genomic_DNA"/>
</dbReference>
<proteinExistence type="predicted"/>
<dbReference type="HOGENOM" id="CLU_2812636_0_0_1"/>
<dbReference type="Proteomes" id="UP000053593">
    <property type="component" value="Unassembled WGS sequence"/>
</dbReference>
<evidence type="ECO:0000313" key="2">
    <source>
        <dbReference type="Proteomes" id="UP000053593"/>
    </source>
</evidence>
<reference evidence="1 2" key="1">
    <citation type="submission" date="2014-04" db="EMBL/GenBank/DDBJ databases">
        <title>Evolutionary Origins and Diversification of the Mycorrhizal Mutualists.</title>
        <authorList>
            <consortium name="DOE Joint Genome Institute"/>
            <consortium name="Mycorrhizal Genomics Consortium"/>
            <person name="Kohler A."/>
            <person name="Kuo A."/>
            <person name="Nagy L.G."/>
            <person name="Floudas D."/>
            <person name="Copeland A."/>
            <person name="Barry K.W."/>
            <person name="Cichocki N."/>
            <person name="Veneault-Fourrey C."/>
            <person name="LaButti K."/>
            <person name="Lindquist E.A."/>
            <person name="Lipzen A."/>
            <person name="Lundell T."/>
            <person name="Morin E."/>
            <person name="Murat C."/>
            <person name="Riley R."/>
            <person name="Ohm R."/>
            <person name="Sun H."/>
            <person name="Tunlid A."/>
            <person name="Henrissat B."/>
            <person name="Grigoriev I.V."/>
            <person name="Hibbett D.S."/>
            <person name="Martin F."/>
        </authorList>
    </citation>
    <scope>NUCLEOTIDE SEQUENCE [LARGE SCALE GENOMIC DNA]</scope>
    <source>
        <strain evidence="1 2">FD-317 M1</strain>
    </source>
</reference>
<organism evidence="1 2">
    <name type="scientific">Collybiopsis luxurians FD-317 M1</name>
    <dbReference type="NCBI Taxonomy" id="944289"/>
    <lineage>
        <taxon>Eukaryota</taxon>
        <taxon>Fungi</taxon>
        <taxon>Dikarya</taxon>
        <taxon>Basidiomycota</taxon>
        <taxon>Agaricomycotina</taxon>
        <taxon>Agaricomycetes</taxon>
        <taxon>Agaricomycetidae</taxon>
        <taxon>Agaricales</taxon>
        <taxon>Marasmiineae</taxon>
        <taxon>Omphalotaceae</taxon>
        <taxon>Collybiopsis</taxon>
        <taxon>Collybiopsis luxurians</taxon>
    </lineage>
</organism>